<dbReference type="STRING" id="2903.R1DDH4"/>
<dbReference type="Gene3D" id="1.25.40.20">
    <property type="entry name" value="Ankyrin repeat-containing domain"/>
    <property type="match status" value="1"/>
</dbReference>
<feature type="region of interest" description="Disordered" evidence="5">
    <location>
        <begin position="562"/>
        <end position="608"/>
    </location>
</feature>
<dbReference type="eggNOG" id="KOG0522">
    <property type="taxonomic scope" value="Eukaryota"/>
</dbReference>
<dbReference type="InterPro" id="IPR002110">
    <property type="entry name" value="Ankyrin_rpt"/>
</dbReference>
<dbReference type="GO" id="GO:0005789">
    <property type="term" value="C:endoplasmic reticulum membrane"/>
    <property type="evidence" value="ECO:0007669"/>
    <property type="project" value="UniProtKB-SubCell"/>
</dbReference>
<evidence type="ECO:0000256" key="3">
    <source>
        <dbReference type="ARBA" id="ARBA00037107"/>
    </source>
</evidence>
<name>A0A0D3ICB6_EMIH1</name>
<keyword evidence="7" id="KW-1185">Reference proteome</keyword>
<feature type="region of interest" description="Disordered" evidence="5">
    <location>
        <begin position="284"/>
        <end position="306"/>
    </location>
</feature>
<dbReference type="GeneID" id="17255053"/>
<dbReference type="KEGG" id="ehx:EMIHUDRAFT_120817"/>
<reference evidence="6" key="2">
    <citation type="submission" date="2024-10" db="UniProtKB">
        <authorList>
            <consortium name="EnsemblProtists"/>
        </authorList>
    </citation>
    <scope>IDENTIFICATION</scope>
</reference>
<dbReference type="EnsemblProtists" id="EOD08901">
    <property type="protein sequence ID" value="EOD08901"/>
    <property type="gene ID" value="EMIHUDRAFT_120817"/>
</dbReference>
<dbReference type="AlphaFoldDB" id="A0A0D3ICB6"/>
<dbReference type="PANTHER" id="PTHR12447:SF25">
    <property type="entry name" value="ANKYRIN REPEAT DOMAIN-CONTAINING PROTEIN 13C"/>
    <property type="match status" value="1"/>
</dbReference>
<protein>
    <recommendedName>
        <fullName evidence="8">ANK_REP_REGION domain-containing protein</fullName>
    </recommendedName>
</protein>
<organism evidence="6 7">
    <name type="scientific">Emiliania huxleyi (strain CCMP1516)</name>
    <dbReference type="NCBI Taxonomy" id="280463"/>
    <lineage>
        <taxon>Eukaryota</taxon>
        <taxon>Haptista</taxon>
        <taxon>Haptophyta</taxon>
        <taxon>Prymnesiophyceae</taxon>
        <taxon>Isochrysidales</taxon>
        <taxon>Noelaerhabdaceae</taxon>
        <taxon>Emiliania</taxon>
    </lineage>
</organism>
<evidence type="ECO:0000256" key="4">
    <source>
        <dbReference type="PROSITE-ProRule" id="PRU00023"/>
    </source>
</evidence>
<dbReference type="PaxDb" id="2903-EOD08901"/>
<comment type="subcellular location">
    <subcellularLocation>
        <location evidence="1">Endoplasmic reticulum membrane</location>
    </subcellularLocation>
</comment>
<evidence type="ECO:0000256" key="2">
    <source>
        <dbReference type="ARBA" id="ARBA00023186"/>
    </source>
</evidence>
<evidence type="ECO:0008006" key="8">
    <source>
        <dbReference type="Google" id="ProtNLM"/>
    </source>
</evidence>
<feature type="compositionally biased region" description="Basic and acidic residues" evidence="5">
    <location>
        <begin position="589"/>
        <end position="608"/>
    </location>
</feature>
<dbReference type="HOGENOM" id="CLU_449351_0_0_1"/>
<feature type="repeat" description="ANK" evidence="4">
    <location>
        <begin position="40"/>
        <end position="72"/>
    </location>
</feature>
<evidence type="ECO:0000256" key="1">
    <source>
        <dbReference type="ARBA" id="ARBA00004586"/>
    </source>
</evidence>
<dbReference type="PANTHER" id="PTHR12447">
    <property type="entry name" value="ANKYRIN REPEAT DOMAIN-CONTAINING PROTEIN 13"/>
    <property type="match status" value="1"/>
</dbReference>
<dbReference type="Proteomes" id="UP000013827">
    <property type="component" value="Unassembled WGS sequence"/>
</dbReference>
<keyword evidence="4" id="KW-0040">ANK repeat</keyword>
<proteinExistence type="predicted"/>
<accession>A0A0D3ICB6</accession>
<dbReference type="InterPro" id="IPR021832">
    <property type="entry name" value="ANKRD13"/>
</dbReference>
<evidence type="ECO:0000313" key="6">
    <source>
        <dbReference type="EnsemblProtists" id="EOD08901"/>
    </source>
</evidence>
<feature type="compositionally biased region" description="Gly residues" evidence="5">
    <location>
        <begin position="288"/>
        <end position="306"/>
    </location>
</feature>
<comment type="function">
    <text evidence="3">Acts as a molecular chaperone for G protein-coupled receptors, regulating their biogenesis and exit from the ER.</text>
</comment>
<dbReference type="SUPFAM" id="SSF48403">
    <property type="entry name" value="Ankyrin repeat"/>
    <property type="match status" value="1"/>
</dbReference>
<dbReference type="PROSITE" id="PS50088">
    <property type="entry name" value="ANK_REPEAT"/>
    <property type="match status" value="1"/>
</dbReference>
<dbReference type="InterPro" id="IPR036770">
    <property type="entry name" value="Ankyrin_rpt-contain_sf"/>
</dbReference>
<evidence type="ECO:0000313" key="7">
    <source>
        <dbReference type="Proteomes" id="UP000013827"/>
    </source>
</evidence>
<dbReference type="RefSeq" id="XP_005761330.1">
    <property type="nucleotide sequence ID" value="XM_005761273.1"/>
</dbReference>
<evidence type="ECO:0000256" key="5">
    <source>
        <dbReference type="SAM" id="MobiDB-lite"/>
    </source>
</evidence>
<sequence length="608" mass="64880">MPAVLQDRVDLFYLVYAGEIDALRLALLQRPTELHLLDRHGDSLLHLAIRRVDTAAVRCVLAAGFDVNTRSAGNWTPMEEAMACVQACVGADAAADVKAKAVLREIHLAVQLDEQKRWAGRRETVLRTLRSMPDFSAAPRMEEGPGLVAAPSADLLLETFPAQVLAWRIGSYMLGVATLLRRFLPSDTYRIRKRGVRVRVDSTLAGLDYDALTWHRGLLSLIIRFDAGYGEIWGDMGRYGEICLDAGYGEPEILDGEPEILMAECALTRHPADLRVEGELSPAAAARGRGGGGGGGGGRDGGGGGGVGGSGVRFVSELVPLMAECDLWGHPSTDAGAPSAAASSARYQCRCMLNVRLREREGVIATPPDRRAHTEALLASEAAAADSEQHDKPSSAGDLALLQRFAQGGKVLGLFLRPASARVTCSWGLPLSLDQFCVVMRLLAPINRHISGVCDYLLGMCPPCAFPTRLSVPLPVGFYVEARDRAEIGPSLGGDSAVCYAEAHLPSFSDDCAHPHAEQFAFGAKGGGLAAGGGELFDAPPEFEVVGEDEFLDDLLDAFLSSLGDEDDEPHRPPSLEASQAAGELGNGRGHDLQQRRAAPREGHQLGD</sequence>
<reference evidence="7" key="1">
    <citation type="journal article" date="2013" name="Nature">
        <title>Pan genome of the phytoplankton Emiliania underpins its global distribution.</title>
        <authorList>
            <person name="Read B.A."/>
            <person name="Kegel J."/>
            <person name="Klute M.J."/>
            <person name="Kuo A."/>
            <person name="Lefebvre S.C."/>
            <person name="Maumus F."/>
            <person name="Mayer C."/>
            <person name="Miller J."/>
            <person name="Monier A."/>
            <person name="Salamov A."/>
            <person name="Young J."/>
            <person name="Aguilar M."/>
            <person name="Claverie J.M."/>
            <person name="Frickenhaus S."/>
            <person name="Gonzalez K."/>
            <person name="Herman E.K."/>
            <person name="Lin Y.C."/>
            <person name="Napier J."/>
            <person name="Ogata H."/>
            <person name="Sarno A.F."/>
            <person name="Shmutz J."/>
            <person name="Schroeder D."/>
            <person name="de Vargas C."/>
            <person name="Verret F."/>
            <person name="von Dassow P."/>
            <person name="Valentin K."/>
            <person name="Van de Peer Y."/>
            <person name="Wheeler G."/>
            <person name="Dacks J.B."/>
            <person name="Delwiche C.F."/>
            <person name="Dyhrman S.T."/>
            <person name="Glockner G."/>
            <person name="John U."/>
            <person name="Richards T."/>
            <person name="Worden A.Z."/>
            <person name="Zhang X."/>
            <person name="Grigoriev I.V."/>
            <person name="Allen A.E."/>
            <person name="Bidle K."/>
            <person name="Borodovsky M."/>
            <person name="Bowler C."/>
            <person name="Brownlee C."/>
            <person name="Cock J.M."/>
            <person name="Elias M."/>
            <person name="Gladyshev V.N."/>
            <person name="Groth M."/>
            <person name="Guda C."/>
            <person name="Hadaegh A."/>
            <person name="Iglesias-Rodriguez M.D."/>
            <person name="Jenkins J."/>
            <person name="Jones B.M."/>
            <person name="Lawson T."/>
            <person name="Leese F."/>
            <person name="Lindquist E."/>
            <person name="Lobanov A."/>
            <person name="Lomsadze A."/>
            <person name="Malik S.B."/>
            <person name="Marsh M.E."/>
            <person name="Mackinder L."/>
            <person name="Mock T."/>
            <person name="Mueller-Roeber B."/>
            <person name="Pagarete A."/>
            <person name="Parker M."/>
            <person name="Probert I."/>
            <person name="Quesneville H."/>
            <person name="Raines C."/>
            <person name="Rensing S.A."/>
            <person name="Riano-Pachon D.M."/>
            <person name="Richier S."/>
            <person name="Rokitta S."/>
            <person name="Shiraiwa Y."/>
            <person name="Soanes D.M."/>
            <person name="van der Giezen M."/>
            <person name="Wahlund T.M."/>
            <person name="Williams B."/>
            <person name="Wilson W."/>
            <person name="Wolfe G."/>
            <person name="Wurch L.L."/>
        </authorList>
    </citation>
    <scope>NUCLEOTIDE SEQUENCE</scope>
</reference>
<keyword evidence="2" id="KW-0143">Chaperone</keyword>